<comment type="cofactor">
    <cofactor evidence="1">
        <name>FAD</name>
        <dbReference type="ChEBI" id="CHEBI:57692"/>
    </cofactor>
</comment>
<dbReference type="InterPro" id="IPR003680">
    <property type="entry name" value="Flavodoxin_fold"/>
</dbReference>
<name>A0A411PDD0_9GAMM</name>
<accession>A0A411PDD0</accession>
<protein>
    <submittedName>
        <fullName evidence="6">Flavodoxin family protein</fullName>
    </submittedName>
</protein>
<dbReference type="Proteomes" id="UP000291106">
    <property type="component" value="Chromosome"/>
</dbReference>
<feature type="domain" description="Flavodoxin-like fold" evidence="5">
    <location>
        <begin position="3"/>
        <end position="190"/>
    </location>
</feature>
<dbReference type="Gene3D" id="3.40.50.360">
    <property type="match status" value="1"/>
</dbReference>
<dbReference type="Pfam" id="PF02525">
    <property type="entry name" value="Flavodoxin_2"/>
    <property type="match status" value="1"/>
</dbReference>
<evidence type="ECO:0000313" key="7">
    <source>
        <dbReference type="Proteomes" id="UP000291106"/>
    </source>
</evidence>
<dbReference type="InterPro" id="IPR052397">
    <property type="entry name" value="NADPH-QR_MdaB"/>
</dbReference>
<organism evidence="6 7">
    <name type="scientific">Shewanella maritima</name>
    <dbReference type="NCBI Taxonomy" id="2520507"/>
    <lineage>
        <taxon>Bacteria</taxon>
        <taxon>Pseudomonadati</taxon>
        <taxon>Pseudomonadota</taxon>
        <taxon>Gammaproteobacteria</taxon>
        <taxon>Alteromonadales</taxon>
        <taxon>Shewanellaceae</taxon>
        <taxon>Shewanella</taxon>
    </lineage>
</organism>
<evidence type="ECO:0000256" key="4">
    <source>
        <dbReference type="ARBA" id="ARBA00037981"/>
    </source>
</evidence>
<evidence type="ECO:0000259" key="5">
    <source>
        <dbReference type="Pfam" id="PF02525"/>
    </source>
</evidence>
<proteinExistence type="inferred from homology"/>
<reference evidence="6 7" key="1">
    <citation type="submission" date="2019-02" db="EMBL/GenBank/DDBJ databases">
        <title>Shewanella sp. D4-2 isolated from Dokdo Island.</title>
        <authorList>
            <person name="Baek K."/>
        </authorList>
    </citation>
    <scope>NUCLEOTIDE SEQUENCE [LARGE SCALE GENOMIC DNA]</scope>
    <source>
        <strain evidence="6 7">D4-2</strain>
    </source>
</reference>
<evidence type="ECO:0000256" key="3">
    <source>
        <dbReference type="ARBA" id="ARBA00022827"/>
    </source>
</evidence>
<dbReference type="EMBL" id="CP036200">
    <property type="protein sequence ID" value="QBF81556.1"/>
    <property type="molecule type" value="Genomic_DNA"/>
</dbReference>
<evidence type="ECO:0000256" key="2">
    <source>
        <dbReference type="ARBA" id="ARBA00022630"/>
    </source>
</evidence>
<keyword evidence="7" id="KW-1185">Reference proteome</keyword>
<dbReference type="SUPFAM" id="SSF52218">
    <property type="entry name" value="Flavoproteins"/>
    <property type="match status" value="1"/>
</dbReference>
<gene>
    <name evidence="6" type="ORF">EXU30_01730</name>
</gene>
<dbReference type="PANTHER" id="PTHR46305">
    <property type="match status" value="1"/>
</dbReference>
<dbReference type="InterPro" id="IPR029039">
    <property type="entry name" value="Flavoprotein-like_sf"/>
</dbReference>
<keyword evidence="2" id="KW-0285">Flavoprotein</keyword>
<dbReference type="RefSeq" id="WP_130597530.1">
    <property type="nucleotide sequence ID" value="NZ_CP036200.1"/>
</dbReference>
<dbReference type="KEGG" id="smai:EXU30_01730"/>
<dbReference type="OrthoDB" id="9798454at2"/>
<evidence type="ECO:0000256" key="1">
    <source>
        <dbReference type="ARBA" id="ARBA00001974"/>
    </source>
</evidence>
<keyword evidence="3" id="KW-0274">FAD</keyword>
<dbReference type="PANTHER" id="PTHR46305:SF3">
    <property type="entry name" value="NADPH:QUINONE OXIDOREDUCTASE MDAB"/>
    <property type="match status" value="1"/>
</dbReference>
<evidence type="ECO:0000313" key="6">
    <source>
        <dbReference type="EMBL" id="QBF81556.1"/>
    </source>
</evidence>
<comment type="similarity">
    <text evidence="4">Belongs to the oxidoreductase MdaB family.</text>
</comment>
<sequence length="195" mass="21925">MSNVLIINAHQKYPFSEGKLNQTLVDKASKWLGENGHQVRVVTMSDSFDVEQEIANHQWADTIILQSPVNWMGVPWLFKKYMDEVYTAGMAGQLCAGDGRTSAEPIANYGTGGTLTGKNYMLSLTFNAPAQAFEDPAEYLFEGKSVDDLFFPMHMNFRFFGMQALTTFASFDVMKNPQIEQDLARFEAHLAAQFK</sequence>
<dbReference type="AlphaFoldDB" id="A0A411PDD0"/>